<keyword evidence="2" id="KW-0479">Metal-binding</keyword>
<dbReference type="EMBL" id="FOXH01000009">
    <property type="protein sequence ID" value="SFQ04427.1"/>
    <property type="molecule type" value="Genomic_DNA"/>
</dbReference>
<evidence type="ECO:0000256" key="1">
    <source>
        <dbReference type="ARBA" id="ARBA00022670"/>
    </source>
</evidence>
<evidence type="ECO:0000256" key="5">
    <source>
        <dbReference type="ARBA" id="ARBA00023049"/>
    </source>
</evidence>
<gene>
    <name evidence="8" type="ORF">SAMN04515674_1099</name>
</gene>
<dbReference type="PROSITE" id="PS01302">
    <property type="entry name" value="UPF0758"/>
    <property type="match status" value="1"/>
</dbReference>
<dbReference type="GO" id="GO:0008237">
    <property type="term" value="F:metallopeptidase activity"/>
    <property type="evidence" value="ECO:0007669"/>
    <property type="project" value="UniProtKB-KW"/>
</dbReference>
<dbReference type="NCBIfam" id="TIGR00608">
    <property type="entry name" value="radc"/>
    <property type="match status" value="1"/>
</dbReference>
<sequence>MNYTLQPLGIKSWAEEDRPREKLLHKGKFYLSDTDLLGILIGSGTQAMTAVDIAKVILQSVDNDLNKLAKLSVKDLVRFKGIGEARAIIIVSAMELSRRRKDISPGERFKVTSSEDAYKILRPGMADLSHEEFWIILLNRANQVIKCERISSGGVSGTIADPKIIFKIAMENLASSIILSHNHPSGNIVPSEADKALTRKLKDAGDLLDIPVLDHIIFTDEKYFSFADEGIF</sequence>
<dbReference type="InterPro" id="IPR001405">
    <property type="entry name" value="UPF0758"/>
</dbReference>
<dbReference type="NCBIfam" id="NF000642">
    <property type="entry name" value="PRK00024.1"/>
    <property type="match status" value="1"/>
</dbReference>
<dbReference type="CDD" id="cd08071">
    <property type="entry name" value="MPN_DUF2466"/>
    <property type="match status" value="1"/>
</dbReference>
<dbReference type="GO" id="GO:0046872">
    <property type="term" value="F:metal ion binding"/>
    <property type="evidence" value="ECO:0007669"/>
    <property type="project" value="UniProtKB-KW"/>
</dbReference>
<dbReference type="Pfam" id="PF04002">
    <property type="entry name" value="RadC"/>
    <property type="match status" value="1"/>
</dbReference>
<comment type="similarity">
    <text evidence="6">Belongs to the UPF0758 family.</text>
</comment>
<dbReference type="PANTHER" id="PTHR30471:SF3">
    <property type="entry name" value="UPF0758 PROTEIN YEES-RELATED"/>
    <property type="match status" value="1"/>
</dbReference>
<dbReference type="Proteomes" id="UP000199306">
    <property type="component" value="Unassembled WGS sequence"/>
</dbReference>
<evidence type="ECO:0000256" key="2">
    <source>
        <dbReference type="ARBA" id="ARBA00022723"/>
    </source>
</evidence>
<dbReference type="InterPro" id="IPR020891">
    <property type="entry name" value="UPF0758_CS"/>
</dbReference>
<keyword evidence="1" id="KW-0645">Protease</keyword>
<dbReference type="AlphaFoldDB" id="A0A1I5VAR0"/>
<reference evidence="8 9" key="1">
    <citation type="submission" date="2016-10" db="EMBL/GenBank/DDBJ databases">
        <authorList>
            <person name="de Groot N.N."/>
        </authorList>
    </citation>
    <scope>NUCLEOTIDE SEQUENCE [LARGE SCALE GENOMIC DNA]</scope>
    <source>
        <strain evidence="9">E92,LMG 26720,CCM 7988</strain>
    </source>
</reference>
<dbReference type="Gene3D" id="3.40.140.10">
    <property type="entry name" value="Cytidine Deaminase, domain 2"/>
    <property type="match status" value="1"/>
</dbReference>
<evidence type="ECO:0000259" key="7">
    <source>
        <dbReference type="PROSITE" id="PS50249"/>
    </source>
</evidence>
<dbReference type="InterPro" id="IPR037518">
    <property type="entry name" value="MPN"/>
</dbReference>
<protein>
    <submittedName>
        <fullName evidence="8">DNA replication and repair protein RadC</fullName>
    </submittedName>
</protein>
<evidence type="ECO:0000313" key="9">
    <source>
        <dbReference type="Proteomes" id="UP000199306"/>
    </source>
</evidence>
<dbReference type="GO" id="GO:0006508">
    <property type="term" value="P:proteolysis"/>
    <property type="evidence" value="ECO:0007669"/>
    <property type="project" value="UniProtKB-KW"/>
</dbReference>
<organism evidence="8 9">
    <name type="scientific">Pseudarcicella hirudinis</name>
    <dbReference type="NCBI Taxonomy" id="1079859"/>
    <lineage>
        <taxon>Bacteria</taxon>
        <taxon>Pseudomonadati</taxon>
        <taxon>Bacteroidota</taxon>
        <taxon>Cytophagia</taxon>
        <taxon>Cytophagales</taxon>
        <taxon>Flectobacillaceae</taxon>
        <taxon>Pseudarcicella</taxon>
    </lineage>
</organism>
<dbReference type="InterPro" id="IPR025657">
    <property type="entry name" value="RadC_JAB"/>
</dbReference>
<proteinExistence type="inferred from homology"/>
<evidence type="ECO:0000256" key="4">
    <source>
        <dbReference type="ARBA" id="ARBA00022833"/>
    </source>
</evidence>
<dbReference type="STRING" id="1079859.SAMN04515674_1099"/>
<dbReference type="RefSeq" id="WP_092018048.1">
    <property type="nucleotide sequence ID" value="NZ_FOXH01000009.1"/>
</dbReference>
<name>A0A1I5VAR0_9BACT</name>
<dbReference type="Pfam" id="PF20582">
    <property type="entry name" value="UPF0758_N"/>
    <property type="match status" value="1"/>
</dbReference>
<accession>A0A1I5VAR0</accession>
<keyword evidence="5" id="KW-0482">Metalloprotease</keyword>
<evidence type="ECO:0000313" key="8">
    <source>
        <dbReference type="EMBL" id="SFQ04427.1"/>
    </source>
</evidence>
<keyword evidence="9" id="KW-1185">Reference proteome</keyword>
<feature type="domain" description="MPN" evidence="7">
    <location>
        <begin position="110"/>
        <end position="232"/>
    </location>
</feature>
<dbReference type="InterPro" id="IPR046778">
    <property type="entry name" value="UPF0758_N"/>
</dbReference>
<keyword evidence="4" id="KW-0862">Zinc</keyword>
<keyword evidence="3" id="KW-0378">Hydrolase</keyword>
<dbReference type="PROSITE" id="PS50249">
    <property type="entry name" value="MPN"/>
    <property type="match status" value="1"/>
</dbReference>
<evidence type="ECO:0000256" key="3">
    <source>
        <dbReference type="ARBA" id="ARBA00022801"/>
    </source>
</evidence>
<evidence type="ECO:0000256" key="6">
    <source>
        <dbReference type="RuleBase" id="RU003797"/>
    </source>
</evidence>
<dbReference type="OrthoDB" id="9804482at2"/>
<dbReference type="PANTHER" id="PTHR30471">
    <property type="entry name" value="DNA REPAIR PROTEIN RADC"/>
    <property type="match status" value="1"/>
</dbReference>